<gene>
    <name evidence="7" type="primary">PARD3</name>
</gene>
<reference evidence="7" key="2">
    <citation type="submission" date="2025-08" db="UniProtKB">
        <authorList>
            <consortium name="Ensembl"/>
        </authorList>
    </citation>
    <scope>IDENTIFICATION</scope>
</reference>
<dbReference type="Pfam" id="PF00595">
    <property type="entry name" value="PDZ"/>
    <property type="match status" value="3"/>
</dbReference>
<feature type="compositionally biased region" description="Basic and acidic residues" evidence="5">
    <location>
        <begin position="1313"/>
        <end position="1322"/>
    </location>
</feature>
<feature type="region of interest" description="Disordered" evidence="5">
    <location>
        <begin position="782"/>
        <end position="801"/>
    </location>
</feature>
<evidence type="ECO:0000313" key="8">
    <source>
        <dbReference type="Proteomes" id="UP000694395"/>
    </source>
</evidence>
<dbReference type="PANTHER" id="PTHR16484">
    <property type="entry name" value="PARTITIONING DEFECTIVE 3 RELATED"/>
    <property type="match status" value="1"/>
</dbReference>
<evidence type="ECO:0000256" key="3">
    <source>
        <dbReference type="ARBA" id="ARBA00022737"/>
    </source>
</evidence>
<feature type="compositionally biased region" description="Polar residues" evidence="5">
    <location>
        <begin position="870"/>
        <end position="900"/>
    </location>
</feature>
<sequence length="1322" mass="146951">MKVTVCFGRTRVVVPCGNGTIKVRSLIEQAAMRYKKAIAKDPDYWLQVHRLEHGDGGILDLDDTLCDVADDKDRLVAVYEEQDPHHGGDGTSASSTGTQSPDPFTAVAELNSSNMSAFQPYQTSSEIEVTPSALRSNMPLHVRRSSDPSLAGLPLGDPHTAPEEPSRKNPTRWSTTAGFRKKCTDVDAYRSLPRDSAVWATQFQRETARSSLSANHPMVDRWLDRQDQERVKQEERNGRIEPVGRADSCVEHSPTLSLNDMLKLVEVSNVGGPLGIHVVPFSATDRRTLGLLVKRLERGGKAEQEGLFQENDCVVKINNGDLRNIRFEQAQNMFRQAMRSPVILFHVVPASMKSQYEQLSQEEPHPIPIPNIKHQNHVSANPTAGYLKKTGRRLNIQLKKGPEGLGFSITSRDVPIGGSAPIYVKNILARGAAIQDGRLKAGDQLQEVNGVDLNGRSQEEVVALLRITPMGGTVSLLVLRQEDSYLPREVKSEEEDLVLTPDGTREFLTFEIPLSDSGSAGLGVSVKGNRSKENHADLGIFVKSIINGGAACKDGRLRVNDQLIAVNGESLLGTPNQDAMEMLRLSMSTEGNKRGMIQLIVARRVAKSNEEVPGSLRVEEQPLTDPLDDHERHISHSMFGTRESMDDQPSMPPRNVMMGPRMMGESPELLLSPTVNMPQDDTVMIEDDRPPVIPAHMSDQSSSSSHDDMGFAADNPVTWAQDVSLSPDTEDPEDSFQREGFGRQSMSEKRTKQFGDNANQLEIIKTRKSKSMDLGNNYCSSVTTSPSGSSTGETIGPSLGLKKSSSLESLQTAVAEVTLNGEINLHRPRPRIIRGRGCNESFRAAIDKSYDKPGVIVTAMEELEEDTEGSSRSGRDSISTATDLTLPPGNSVTMERQVNGNDDKKRVKSVRDKKKPERDKEKEKEKEREKNKAKKGLLLKGLGDMFRFGKHRNGDKMERKGSSKSKMEDTQASEEEMLRMKLEQERIQAKTREFRERQASVAREREYAEILDINPNLNCTFSSNEDEEHPYAGIGSLDGSSEDSRQEPHQGPQPPQDSGPDQPDLEALYAQVNKPRNGHPPSADSNRLAPSNHDRIRRLRVEFQQARGEEDPDDRRRTYSFEQPWANSETYTLTGHQSVSVESQVQRPRQDKRRDSFTQAQRQYSSLPRQPRKTPSTVSQESCDKAFPPGEVFQTAKENPRYSSYQGSRNGYLHSGASGFNARVLLETQELLRQEQRRREQSEAKMRLPPPQEGVPVTNTGYDDIHPAPTPTLPQDPVLTQAPILVTATPKGPYRQDVPPSPSQLARLNRLQGSEKGHPFYS</sequence>
<dbReference type="GO" id="GO:0005938">
    <property type="term" value="C:cell cortex"/>
    <property type="evidence" value="ECO:0007669"/>
    <property type="project" value="TreeGrafter"/>
</dbReference>
<dbReference type="SMART" id="SM00228">
    <property type="entry name" value="PDZ"/>
    <property type="match status" value="3"/>
</dbReference>
<name>A0A8L0DRC7_ONCMY</name>
<dbReference type="InterPro" id="IPR052213">
    <property type="entry name" value="PAR3"/>
</dbReference>
<dbReference type="GO" id="GO:0007155">
    <property type="term" value="P:cell adhesion"/>
    <property type="evidence" value="ECO:0007669"/>
    <property type="project" value="TreeGrafter"/>
</dbReference>
<feature type="domain" description="PDZ" evidence="6">
    <location>
        <begin position="395"/>
        <end position="466"/>
    </location>
</feature>
<proteinExistence type="inferred from homology"/>
<accession>A0A8L0DRC7</accession>
<feature type="compositionally biased region" description="Basic and acidic residues" evidence="5">
    <location>
        <begin position="952"/>
        <end position="969"/>
    </location>
</feature>
<feature type="region of interest" description="Disordered" evidence="5">
    <location>
        <begin position="1235"/>
        <end position="1322"/>
    </location>
</feature>
<dbReference type="CDD" id="cd06691">
    <property type="entry name" value="PDZ1_Par3-like"/>
    <property type="match status" value="1"/>
</dbReference>
<keyword evidence="3" id="KW-0677">Repeat</keyword>
<evidence type="ECO:0000259" key="6">
    <source>
        <dbReference type="PROSITE" id="PS50106"/>
    </source>
</evidence>
<comment type="similarity">
    <text evidence="1">Belongs to the PAR3 family.</text>
</comment>
<dbReference type="InterPro" id="IPR021922">
    <property type="entry name" value="Par3/HAL_N"/>
</dbReference>
<evidence type="ECO:0000256" key="2">
    <source>
        <dbReference type="ARBA" id="ARBA00022618"/>
    </source>
</evidence>
<feature type="region of interest" description="Disordered" evidence="5">
    <location>
        <begin position="142"/>
        <end position="175"/>
    </location>
</feature>
<dbReference type="FunFam" id="2.30.42.10:FF:000011">
    <property type="entry name" value="partitioning defective 3 homolog isoform X1"/>
    <property type="match status" value="1"/>
</dbReference>
<keyword evidence="8" id="KW-1185">Reference proteome</keyword>
<feature type="region of interest" description="Disordered" evidence="5">
    <location>
        <begin position="722"/>
        <end position="753"/>
    </location>
</feature>
<dbReference type="CDD" id="cd23059">
    <property type="entry name" value="PDZ3_Par3-like"/>
    <property type="match status" value="1"/>
</dbReference>
<dbReference type="FunFam" id="2.30.42.10:FF:000020">
    <property type="entry name" value="partitioning defective 3 homolog isoform X1"/>
    <property type="match status" value="1"/>
</dbReference>
<feature type="region of interest" description="Disordered" evidence="5">
    <location>
        <begin position="80"/>
        <end position="105"/>
    </location>
</feature>
<evidence type="ECO:0000256" key="1">
    <source>
        <dbReference type="ARBA" id="ARBA00005358"/>
    </source>
</evidence>
<dbReference type="Proteomes" id="UP000694395">
    <property type="component" value="Chromosome 11"/>
</dbReference>
<feature type="compositionally biased region" description="Basic and acidic residues" evidence="5">
    <location>
        <begin position="1107"/>
        <end position="1119"/>
    </location>
</feature>
<reference evidence="7" key="3">
    <citation type="submission" date="2025-09" db="UniProtKB">
        <authorList>
            <consortium name="Ensembl"/>
        </authorList>
    </citation>
    <scope>IDENTIFICATION</scope>
</reference>
<dbReference type="GO" id="GO:0043296">
    <property type="term" value="C:apical junction complex"/>
    <property type="evidence" value="ECO:0007669"/>
    <property type="project" value="TreeGrafter"/>
</dbReference>
<dbReference type="CDD" id="cd23058">
    <property type="entry name" value="PDZ2_Par3-like"/>
    <property type="match status" value="1"/>
</dbReference>
<protein>
    <submittedName>
        <fullName evidence="7">Par-3 family cell polarity regulator</fullName>
    </submittedName>
</protein>
<feature type="compositionally biased region" description="Low complexity" evidence="5">
    <location>
        <begin position="91"/>
        <end position="100"/>
    </location>
</feature>
<dbReference type="GeneTree" id="ENSGT00950000183214"/>
<feature type="region of interest" description="Disordered" evidence="5">
    <location>
        <begin position="862"/>
        <end position="975"/>
    </location>
</feature>
<dbReference type="GO" id="GO:0030010">
    <property type="term" value="P:establishment of cell polarity"/>
    <property type="evidence" value="ECO:0007669"/>
    <property type="project" value="TreeGrafter"/>
</dbReference>
<feature type="compositionally biased region" description="Basic and acidic residues" evidence="5">
    <location>
        <begin position="914"/>
        <end position="930"/>
    </location>
</feature>
<dbReference type="GO" id="GO:0035091">
    <property type="term" value="F:phosphatidylinositol binding"/>
    <property type="evidence" value="ECO:0007669"/>
    <property type="project" value="TreeGrafter"/>
</dbReference>
<evidence type="ECO:0000256" key="5">
    <source>
        <dbReference type="SAM" id="MobiDB-lite"/>
    </source>
</evidence>
<dbReference type="GO" id="GO:0051301">
    <property type="term" value="P:cell division"/>
    <property type="evidence" value="ECO:0007669"/>
    <property type="project" value="UniProtKB-KW"/>
</dbReference>
<feature type="region of interest" description="Disordered" evidence="5">
    <location>
        <begin position="1010"/>
        <end position="1205"/>
    </location>
</feature>
<evidence type="ECO:0000313" key="7">
    <source>
        <dbReference type="Ensembl" id="ENSOMYP00000133482.1"/>
    </source>
</evidence>
<dbReference type="Gene3D" id="3.10.20.90">
    <property type="entry name" value="Phosphatidylinositol 3-kinase Catalytic Subunit, Chain A, domain 1"/>
    <property type="match status" value="1"/>
</dbReference>
<dbReference type="GO" id="GO:0051660">
    <property type="term" value="P:establishment of centrosome localization"/>
    <property type="evidence" value="ECO:0007669"/>
    <property type="project" value="TreeGrafter"/>
</dbReference>
<dbReference type="GO" id="GO:0016324">
    <property type="term" value="C:apical plasma membrane"/>
    <property type="evidence" value="ECO:0007669"/>
    <property type="project" value="TreeGrafter"/>
</dbReference>
<feature type="domain" description="PDZ" evidence="6">
    <location>
        <begin position="261"/>
        <end position="337"/>
    </location>
</feature>
<dbReference type="PANTHER" id="PTHR16484:SF10">
    <property type="entry name" value="PARTITIONING DEFECTIVE 3 HOMOLOG"/>
    <property type="match status" value="1"/>
</dbReference>
<dbReference type="SUPFAM" id="SSF50156">
    <property type="entry name" value="PDZ domain-like"/>
    <property type="match status" value="3"/>
</dbReference>
<dbReference type="GO" id="GO:0045197">
    <property type="term" value="P:establishment or maintenance of epithelial cell apical/basal polarity"/>
    <property type="evidence" value="ECO:0007669"/>
    <property type="project" value="TreeGrafter"/>
</dbReference>
<evidence type="ECO:0000256" key="4">
    <source>
        <dbReference type="ARBA" id="ARBA00023306"/>
    </source>
</evidence>
<dbReference type="GO" id="GO:0008104">
    <property type="term" value="P:intracellular protein localization"/>
    <property type="evidence" value="ECO:0007669"/>
    <property type="project" value="TreeGrafter"/>
</dbReference>
<dbReference type="GO" id="GO:0000226">
    <property type="term" value="P:microtubule cytoskeleton organization"/>
    <property type="evidence" value="ECO:0007669"/>
    <property type="project" value="TreeGrafter"/>
</dbReference>
<feature type="compositionally biased region" description="Polar residues" evidence="5">
    <location>
        <begin position="1125"/>
        <end position="1147"/>
    </location>
</feature>
<dbReference type="Pfam" id="PF12053">
    <property type="entry name" value="Par3_HAL_N_term"/>
    <property type="match status" value="1"/>
</dbReference>
<organism evidence="7 8">
    <name type="scientific">Oncorhynchus mykiss</name>
    <name type="common">Rainbow trout</name>
    <name type="synonym">Salmo gairdneri</name>
    <dbReference type="NCBI Taxonomy" id="8022"/>
    <lineage>
        <taxon>Eukaryota</taxon>
        <taxon>Metazoa</taxon>
        <taxon>Chordata</taxon>
        <taxon>Craniata</taxon>
        <taxon>Vertebrata</taxon>
        <taxon>Euteleostomi</taxon>
        <taxon>Actinopterygii</taxon>
        <taxon>Neopterygii</taxon>
        <taxon>Teleostei</taxon>
        <taxon>Protacanthopterygii</taxon>
        <taxon>Salmoniformes</taxon>
        <taxon>Salmonidae</taxon>
        <taxon>Salmoninae</taxon>
        <taxon>Oncorhynchus</taxon>
    </lineage>
</organism>
<dbReference type="FunFam" id="3.10.20.90:FF:000017">
    <property type="entry name" value="partitioning defective 3 homolog isoform X2"/>
    <property type="match status" value="1"/>
</dbReference>
<feature type="domain" description="PDZ" evidence="6">
    <location>
        <begin position="511"/>
        <end position="584"/>
    </location>
</feature>
<dbReference type="Ensembl" id="ENSOMYT00000122391.1">
    <property type="protein sequence ID" value="ENSOMYP00000133482.1"/>
    <property type="gene ID" value="ENSOMYG00000035029.2"/>
</dbReference>
<reference evidence="7" key="1">
    <citation type="submission" date="2020-07" db="EMBL/GenBank/DDBJ databases">
        <title>A long reads based de novo assembly of the rainbow trout Arlee double haploid line genome.</title>
        <authorList>
            <person name="Gao G."/>
            <person name="Palti Y."/>
        </authorList>
    </citation>
    <scope>NUCLEOTIDE SEQUENCE [LARGE SCALE GENOMIC DNA]</scope>
</reference>
<dbReference type="InterPro" id="IPR001478">
    <property type="entry name" value="PDZ"/>
</dbReference>
<keyword evidence="4" id="KW-0131">Cell cycle</keyword>
<dbReference type="Gene3D" id="2.30.42.10">
    <property type="match status" value="3"/>
</dbReference>
<feature type="compositionally biased region" description="Basic and acidic residues" evidence="5">
    <location>
        <begin position="1235"/>
        <end position="1246"/>
    </location>
</feature>
<keyword evidence="2" id="KW-0132">Cell division</keyword>
<dbReference type="PROSITE" id="PS50106">
    <property type="entry name" value="PDZ"/>
    <property type="match status" value="3"/>
</dbReference>
<dbReference type="GO" id="GO:0005912">
    <property type="term" value="C:adherens junction"/>
    <property type="evidence" value="ECO:0007669"/>
    <property type="project" value="TreeGrafter"/>
</dbReference>
<feature type="compositionally biased region" description="Polar residues" evidence="5">
    <location>
        <begin position="1157"/>
        <end position="1181"/>
    </location>
</feature>
<dbReference type="InterPro" id="IPR036034">
    <property type="entry name" value="PDZ_sf"/>
</dbReference>
<feature type="compositionally biased region" description="Basic and acidic residues" evidence="5">
    <location>
        <begin position="735"/>
        <end position="753"/>
    </location>
</feature>